<dbReference type="Pfam" id="PF13185">
    <property type="entry name" value="GAF_2"/>
    <property type="match status" value="1"/>
</dbReference>
<dbReference type="Gene3D" id="3.30.450.40">
    <property type="match status" value="2"/>
</dbReference>
<evidence type="ECO:0000256" key="3">
    <source>
        <dbReference type="ARBA" id="ARBA00022553"/>
    </source>
</evidence>
<dbReference type="InterPro" id="IPR036890">
    <property type="entry name" value="HATPase_C_sf"/>
</dbReference>
<dbReference type="PRINTS" id="PR00344">
    <property type="entry name" value="BCTRLSENSOR"/>
</dbReference>
<dbReference type="SUPFAM" id="SSF55781">
    <property type="entry name" value="GAF domain-like"/>
    <property type="match status" value="2"/>
</dbReference>
<dbReference type="PROSITE" id="PS50109">
    <property type="entry name" value="HIS_KIN"/>
    <property type="match status" value="1"/>
</dbReference>
<dbReference type="InterPro" id="IPR036097">
    <property type="entry name" value="HisK_dim/P_sf"/>
</dbReference>
<organism evidence="6 7">
    <name type="scientific">candidate division KSB3 bacterium</name>
    <dbReference type="NCBI Taxonomy" id="2044937"/>
    <lineage>
        <taxon>Bacteria</taxon>
        <taxon>candidate division KSB3</taxon>
    </lineage>
</organism>
<accession>A0A2G6K7N3</accession>
<evidence type="ECO:0000256" key="2">
    <source>
        <dbReference type="ARBA" id="ARBA00012438"/>
    </source>
</evidence>
<dbReference type="EMBL" id="PDSK01000133">
    <property type="protein sequence ID" value="PIE31671.1"/>
    <property type="molecule type" value="Genomic_DNA"/>
</dbReference>
<comment type="caution">
    <text evidence="6">The sequence shown here is derived from an EMBL/GenBank/DDBJ whole genome shotgun (WGS) entry which is preliminary data.</text>
</comment>
<dbReference type="AlphaFoldDB" id="A0A2G6K7N3"/>
<evidence type="ECO:0000256" key="1">
    <source>
        <dbReference type="ARBA" id="ARBA00000085"/>
    </source>
</evidence>
<dbReference type="Pfam" id="PF01590">
    <property type="entry name" value="GAF"/>
    <property type="match status" value="1"/>
</dbReference>
<dbReference type="InterPro" id="IPR004358">
    <property type="entry name" value="Sig_transdc_His_kin-like_C"/>
</dbReference>
<dbReference type="SUPFAM" id="SSF55874">
    <property type="entry name" value="ATPase domain of HSP90 chaperone/DNA topoisomerase II/histidine kinase"/>
    <property type="match status" value="1"/>
</dbReference>
<dbReference type="InterPro" id="IPR005467">
    <property type="entry name" value="His_kinase_dom"/>
</dbReference>
<dbReference type="SUPFAM" id="SSF47384">
    <property type="entry name" value="Homodimeric domain of signal transducing histidine kinase"/>
    <property type="match status" value="1"/>
</dbReference>
<gene>
    <name evidence="6" type="ORF">CSA56_17620</name>
</gene>
<dbReference type="PANTHER" id="PTHR43065">
    <property type="entry name" value="SENSOR HISTIDINE KINASE"/>
    <property type="match status" value="1"/>
</dbReference>
<evidence type="ECO:0000313" key="6">
    <source>
        <dbReference type="EMBL" id="PIE31671.1"/>
    </source>
</evidence>
<evidence type="ECO:0000256" key="4">
    <source>
        <dbReference type="SAM" id="Coils"/>
    </source>
</evidence>
<dbReference type="EC" id="2.7.13.3" evidence="2"/>
<name>A0A2G6K7N3_9BACT</name>
<feature type="domain" description="Histidine kinase" evidence="5">
    <location>
        <begin position="643"/>
        <end position="810"/>
    </location>
</feature>
<dbReference type="Gene3D" id="3.30.565.10">
    <property type="entry name" value="Histidine kinase-like ATPase, C-terminal domain"/>
    <property type="match status" value="1"/>
</dbReference>
<evidence type="ECO:0000313" key="7">
    <source>
        <dbReference type="Proteomes" id="UP000230821"/>
    </source>
</evidence>
<keyword evidence="4" id="KW-0175">Coiled coil</keyword>
<dbReference type="Pfam" id="PF02518">
    <property type="entry name" value="HATPase_c"/>
    <property type="match status" value="1"/>
</dbReference>
<dbReference type="InterPro" id="IPR003018">
    <property type="entry name" value="GAF"/>
</dbReference>
<reference evidence="6 7" key="1">
    <citation type="submission" date="2017-10" db="EMBL/GenBank/DDBJ databases">
        <title>Novel microbial diversity and functional potential in the marine mammal oral microbiome.</title>
        <authorList>
            <person name="Dudek N.K."/>
            <person name="Sun C.L."/>
            <person name="Burstein D."/>
            <person name="Kantor R.S."/>
            <person name="Aliaga Goltsman D.S."/>
            <person name="Bik E.M."/>
            <person name="Thomas B.C."/>
            <person name="Banfield J.F."/>
            <person name="Relman D.A."/>
        </authorList>
    </citation>
    <scope>NUCLEOTIDE SEQUENCE [LARGE SCALE GENOMIC DNA]</scope>
    <source>
        <strain evidence="6">DOLJORAL78_47_16</strain>
    </source>
</reference>
<keyword evidence="3" id="KW-0597">Phosphoprotein</keyword>
<dbReference type="InterPro" id="IPR029016">
    <property type="entry name" value="GAF-like_dom_sf"/>
</dbReference>
<dbReference type="PANTHER" id="PTHR43065:SF48">
    <property type="entry name" value="HISTIDINE KINASE"/>
    <property type="match status" value="1"/>
</dbReference>
<dbReference type="GO" id="GO:0000155">
    <property type="term" value="F:phosphorelay sensor kinase activity"/>
    <property type="evidence" value="ECO:0007669"/>
    <property type="project" value="InterPro"/>
</dbReference>
<feature type="coiled-coil region" evidence="4">
    <location>
        <begin position="413"/>
        <end position="489"/>
    </location>
</feature>
<comment type="catalytic activity">
    <reaction evidence="1">
        <text>ATP + protein L-histidine = ADP + protein N-phospho-L-histidine.</text>
        <dbReference type="EC" id="2.7.13.3"/>
    </reaction>
</comment>
<dbReference type="Gene3D" id="1.10.287.130">
    <property type="match status" value="1"/>
</dbReference>
<dbReference type="InterPro" id="IPR003661">
    <property type="entry name" value="HisK_dim/P_dom"/>
</dbReference>
<sequence>MLFQDNYFLIKELFSPWENILTDQTNEEYRLEWREVSGTNPYAYRRSVVENLEALITEEIKFNVLTEVCSFVNSEISYEQQLQAIVEAANKLLGVKNSSLILWDEETELLHFHLATGEKSQQLTSMTMQRGEGIAGWVAEHGVPLVVPDVEKEPRYNPRISEALQFKTRSILCVPIRARNILIGSFETVNRLDGRAFEEKDLPLMTAFASLIGMVLDNRRSKKNSEQSQLALENQVQSKTCELEVVNRNITLKNQRLALTTKIISLINSNRSMTDILVEVAKQLQRLIPLDYATVALIQENRTDLLLLELLPLSHNIMSDGLSVPFDESVIKYVFQYKRSIFHDRPRWYRCFLEEGRFLETQLSTMLCMPIVASDTVVLGTLNLGCIEKHSYAKEAVDIVTFIAKQLGVAFEREKLRSSLEDVNQKLNEKTFELRKNLIKMGDANLRLFNTQQELREKDKRMKALLHEVQDKNEELNATLDELKTTQIQLVQSEKMASLGQLVAGIAHELNTPAGAIKAASEIIPDYIHRTFTAYEQAIEAGIAPEHRAALLELIEKMIESAKEQKRRSTAAIREQSKRLMKPLKEHGIQNHRVIAKDIARCYLEEDLDCLLDLFAHYDSHIVMNVLNNCSRVLVSSRDNQLSIETISKIVRALKSYSYLDQSQERTVDLNEDIENTLTILHSQIPENIQILRKFGQLPKIQCLGSELNQVWTNVIQNALQALEESGGIITVETAASAHHITVKIHDNGPGIPENVRDKVFDPFFTTKRGQTSGLGLSVTQQIIDKHNGTIRLDSTPGCTMFEIILPKEGLQEYKKKSSKIIVVEDT</sequence>
<dbReference type="Proteomes" id="UP000230821">
    <property type="component" value="Unassembled WGS sequence"/>
</dbReference>
<evidence type="ECO:0000259" key="5">
    <source>
        <dbReference type="PROSITE" id="PS50109"/>
    </source>
</evidence>
<dbReference type="InterPro" id="IPR003594">
    <property type="entry name" value="HATPase_dom"/>
</dbReference>
<proteinExistence type="predicted"/>
<feature type="coiled-coil region" evidence="4">
    <location>
        <begin position="548"/>
        <end position="579"/>
    </location>
</feature>
<protein>
    <recommendedName>
        <fullName evidence="2">histidine kinase</fullName>
        <ecNumber evidence="2">2.7.13.3</ecNumber>
    </recommendedName>
</protein>
<dbReference type="SMART" id="SM00387">
    <property type="entry name" value="HATPase_c"/>
    <property type="match status" value="1"/>
</dbReference>
<dbReference type="CDD" id="cd00082">
    <property type="entry name" value="HisKA"/>
    <property type="match status" value="1"/>
</dbReference>
<dbReference type="SMART" id="SM00065">
    <property type="entry name" value="GAF"/>
    <property type="match status" value="2"/>
</dbReference>